<name>A0A165X2N1_9AGAM</name>
<dbReference type="EMBL" id="KV428465">
    <property type="protein sequence ID" value="KZT31765.1"/>
    <property type="molecule type" value="Genomic_DNA"/>
</dbReference>
<gene>
    <name evidence="2" type="ORF">SISSUDRAFT_1067478</name>
</gene>
<dbReference type="AlphaFoldDB" id="A0A165X2N1"/>
<keyword evidence="3" id="KW-1185">Reference proteome</keyword>
<reference evidence="2 3" key="1">
    <citation type="journal article" date="2016" name="Mol. Biol. Evol.">
        <title>Comparative Genomics of Early-Diverging Mushroom-Forming Fungi Provides Insights into the Origins of Lignocellulose Decay Capabilities.</title>
        <authorList>
            <person name="Nagy L.G."/>
            <person name="Riley R."/>
            <person name="Tritt A."/>
            <person name="Adam C."/>
            <person name="Daum C."/>
            <person name="Floudas D."/>
            <person name="Sun H."/>
            <person name="Yadav J.S."/>
            <person name="Pangilinan J."/>
            <person name="Larsson K.H."/>
            <person name="Matsuura K."/>
            <person name="Barry K."/>
            <person name="Labutti K."/>
            <person name="Kuo R."/>
            <person name="Ohm R.A."/>
            <person name="Bhattacharya S.S."/>
            <person name="Shirouzu T."/>
            <person name="Yoshinaga Y."/>
            <person name="Martin F.M."/>
            <person name="Grigoriev I.V."/>
            <person name="Hibbett D.S."/>
        </authorList>
    </citation>
    <scope>NUCLEOTIDE SEQUENCE [LARGE SCALE GENOMIC DNA]</scope>
    <source>
        <strain evidence="2 3">HHB10207 ss-3</strain>
    </source>
</reference>
<evidence type="ECO:0000313" key="2">
    <source>
        <dbReference type="EMBL" id="KZT31765.1"/>
    </source>
</evidence>
<protein>
    <submittedName>
        <fullName evidence="2">Uncharacterized protein</fullName>
    </submittedName>
</protein>
<dbReference type="Proteomes" id="UP000076798">
    <property type="component" value="Unassembled WGS sequence"/>
</dbReference>
<evidence type="ECO:0000256" key="1">
    <source>
        <dbReference type="SAM" id="SignalP"/>
    </source>
</evidence>
<feature type="chain" id="PRO_5007868702" evidence="1">
    <location>
        <begin position="28"/>
        <end position="58"/>
    </location>
</feature>
<feature type="signal peptide" evidence="1">
    <location>
        <begin position="1"/>
        <end position="27"/>
    </location>
</feature>
<keyword evidence="1" id="KW-0732">Signal</keyword>
<sequence length="58" mass="6126">MFSSIGFQLRGSIVIVSFLLLASLACASFVVPPAATVISERDLSAGALRDRDAKARDD</sequence>
<organism evidence="2 3">
    <name type="scientific">Sistotremastrum suecicum HHB10207 ss-3</name>
    <dbReference type="NCBI Taxonomy" id="1314776"/>
    <lineage>
        <taxon>Eukaryota</taxon>
        <taxon>Fungi</taxon>
        <taxon>Dikarya</taxon>
        <taxon>Basidiomycota</taxon>
        <taxon>Agaricomycotina</taxon>
        <taxon>Agaricomycetes</taxon>
        <taxon>Sistotremastrales</taxon>
        <taxon>Sistotremastraceae</taxon>
        <taxon>Sistotremastrum</taxon>
    </lineage>
</organism>
<proteinExistence type="predicted"/>
<evidence type="ECO:0000313" key="3">
    <source>
        <dbReference type="Proteomes" id="UP000076798"/>
    </source>
</evidence>
<accession>A0A165X2N1</accession>